<name>A0A090Y4Z9_PAEMA</name>
<dbReference type="HOGENOM" id="CLU_1957393_0_0_9"/>
<keyword evidence="1" id="KW-0808">Transferase</keyword>
<gene>
    <name evidence="1" type="ORF">DJ90_6002</name>
</gene>
<dbReference type="GO" id="GO:0032259">
    <property type="term" value="P:methylation"/>
    <property type="evidence" value="ECO:0007669"/>
    <property type="project" value="UniProtKB-KW"/>
</dbReference>
<dbReference type="EMBL" id="JMQA01000051">
    <property type="protein sequence ID" value="KFM93833.1"/>
    <property type="molecule type" value="Genomic_DNA"/>
</dbReference>
<reference evidence="1 2" key="1">
    <citation type="submission" date="2014-04" db="EMBL/GenBank/DDBJ databases">
        <authorList>
            <person name="Bishop-Lilly K.A."/>
            <person name="Broomall S.M."/>
            <person name="Chain P.S."/>
            <person name="Chertkov O."/>
            <person name="Coyne S.R."/>
            <person name="Daligault H.E."/>
            <person name="Davenport K.W."/>
            <person name="Erkkila T."/>
            <person name="Frey K.G."/>
            <person name="Gibbons H.S."/>
            <person name="Gu W."/>
            <person name="Jaissle J."/>
            <person name="Johnson S.L."/>
            <person name="Koroleva G.I."/>
            <person name="Ladner J.T."/>
            <person name="Lo C.-C."/>
            <person name="Minogue T.D."/>
            <person name="Munk C."/>
            <person name="Palacios G.F."/>
            <person name="Redden C.L."/>
            <person name="Rosenzweig C.N."/>
            <person name="Scholz M.B."/>
            <person name="Teshima H."/>
            <person name="Xu Y."/>
        </authorList>
    </citation>
    <scope>NUCLEOTIDE SEQUENCE [LARGE SCALE GENOMIC DNA]</scope>
    <source>
        <strain evidence="1 2">8244</strain>
    </source>
</reference>
<proteinExistence type="predicted"/>
<evidence type="ECO:0000313" key="1">
    <source>
        <dbReference type="EMBL" id="KFM93833.1"/>
    </source>
</evidence>
<keyword evidence="1" id="KW-0489">Methyltransferase</keyword>
<dbReference type="RefSeq" id="WP_240534200.1">
    <property type="nucleotide sequence ID" value="NZ_KN125580.1"/>
</dbReference>
<comment type="caution">
    <text evidence="1">The sequence shown here is derived from an EMBL/GenBank/DDBJ whole genome shotgun (WGS) entry which is preliminary data.</text>
</comment>
<sequence length="128" mass="14255">MLTSILSYSNRGKWGKADYPGNCSGHVIYELLEHYKPKQFVEVFAGGGTGKDVAIELGFWNSVHLDLNPLWGGWNALKDEVPINSDFILVIPRTTISFCIPAQFGAKNQKMIFLAHTAIKISSISWIL</sequence>
<dbReference type="GO" id="GO:0008168">
    <property type="term" value="F:methyltransferase activity"/>
    <property type="evidence" value="ECO:0007669"/>
    <property type="project" value="UniProtKB-KW"/>
</dbReference>
<dbReference type="AlphaFoldDB" id="A0A090Y4Z9"/>
<protein>
    <submittedName>
        <fullName evidence="1">DNA modification methylase domain protein</fullName>
    </submittedName>
</protein>
<dbReference type="STRING" id="44252.DJ90_6002"/>
<dbReference type="Proteomes" id="UP000029278">
    <property type="component" value="Unassembled WGS sequence"/>
</dbReference>
<accession>A0A090Y4Z9</accession>
<evidence type="ECO:0000313" key="2">
    <source>
        <dbReference type="Proteomes" id="UP000029278"/>
    </source>
</evidence>
<organism evidence="1 2">
    <name type="scientific">Paenibacillus macerans</name>
    <name type="common">Bacillus macerans</name>
    <dbReference type="NCBI Taxonomy" id="44252"/>
    <lineage>
        <taxon>Bacteria</taxon>
        <taxon>Bacillati</taxon>
        <taxon>Bacillota</taxon>
        <taxon>Bacilli</taxon>
        <taxon>Bacillales</taxon>
        <taxon>Paenibacillaceae</taxon>
        <taxon>Paenibacillus</taxon>
    </lineage>
</organism>
<keyword evidence="2" id="KW-1185">Reference proteome</keyword>